<dbReference type="Proteomes" id="UP000295499">
    <property type="component" value="Unassembled WGS sequence"/>
</dbReference>
<dbReference type="AlphaFoldDB" id="A0A4V3C3H9"/>
<gene>
    <name evidence="1" type="ORF">CLV32_3202</name>
</gene>
<protein>
    <submittedName>
        <fullName evidence="1">Uncharacterized protein</fullName>
    </submittedName>
</protein>
<name>A0A4V3C3H9_9SPHI</name>
<evidence type="ECO:0000313" key="2">
    <source>
        <dbReference type="Proteomes" id="UP000295499"/>
    </source>
</evidence>
<organism evidence="1 2">
    <name type="scientific">Pedobacter duraquae</name>
    <dbReference type="NCBI Taxonomy" id="425511"/>
    <lineage>
        <taxon>Bacteria</taxon>
        <taxon>Pseudomonadati</taxon>
        <taxon>Bacteroidota</taxon>
        <taxon>Sphingobacteriia</taxon>
        <taxon>Sphingobacteriales</taxon>
        <taxon>Sphingobacteriaceae</taxon>
        <taxon>Pedobacter</taxon>
    </lineage>
</organism>
<keyword evidence="2" id="KW-1185">Reference proteome</keyword>
<comment type="caution">
    <text evidence="1">The sequence shown here is derived from an EMBL/GenBank/DDBJ whole genome shotgun (WGS) entry which is preliminary data.</text>
</comment>
<dbReference type="EMBL" id="SNWM01000003">
    <property type="protein sequence ID" value="TDO22088.1"/>
    <property type="molecule type" value="Genomic_DNA"/>
</dbReference>
<evidence type="ECO:0000313" key="1">
    <source>
        <dbReference type="EMBL" id="TDO22088.1"/>
    </source>
</evidence>
<proteinExistence type="predicted"/>
<reference evidence="1 2" key="1">
    <citation type="submission" date="2019-03" db="EMBL/GenBank/DDBJ databases">
        <title>Genomic Encyclopedia of Archaeal and Bacterial Type Strains, Phase II (KMG-II): from individual species to whole genera.</title>
        <authorList>
            <person name="Goeker M."/>
        </authorList>
    </citation>
    <scope>NUCLEOTIDE SEQUENCE [LARGE SCALE GENOMIC DNA]</scope>
    <source>
        <strain evidence="1 2">DSM 19034</strain>
    </source>
</reference>
<sequence length="92" mass="11012">MPCLSNKRNLNYFKQRLLSIRLTAPIDLIRSFVRRLRLIYNQKFKAKLGRIQQNVLIRSHQLNLNRQIMKNQSTYIYTTITHFALSIDHVVL</sequence>
<accession>A0A4V3C3H9</accession>